<proteinExistence type="predicted"/>
<dbReference type="Proteomes" id="UP001642900">
    <property type="component" value="Unassembled WGS sequence"/>
</dbReference>
<evidence type="ECO:0000313" key="2">
    <source>
        <dbReference type="EMBL" id="NGO50698.1"/>
    </source>
</evidence>
<dbReference type="EMBL" id="JAAKZF010000004">
    <property type="protein sequence ID" value="NGO50698.1"/>
    <property type="molecule type" value="Genomic_DNA"/>
</dbReference>
<feature type="region of interest" description="Disordered" evidence="1">
    <location>
        <begin position="1"/>
        <end position="74"/>
    </location>
</feature>
<evidence type="ECO:0000313" key="3">
    <source>
        <dbReference type="Proteomes" id="UP001642900"/>
    </source>
</evidence>
<dbReference type="RefSeq" id="WP_165024638.1">
    <property type="nucleotide sequence ID" value="NZ_JAAKZF010000004.1"/>
</dbReference>
<keyword evidence="3" id="KW-1185">Reference proteome</keyword>
<name>A0A6G4W8Q1_9HYPH</name>
<accession>A0A6G4W8Q1</accession>
<reference evidence="2 3" key="1">
    <citation type="submission" date="2020-02" db="EMBL/GenBank/DDBJ databases">
        <title>Genome sequence of strain CCNWXJ40-4.</title>
        <authorList>
            <person name="Gao J."/>
            <person name="Sun J."/>
        </authorList>
    </citation>
    <scope>NUCLEOTIDE SEQUENCE [LARGE SCALE GENOMIC DNA]</scope>
    <source>
        <strain evidence="2 3">CCNWXJ 40-4</strain>
    </source>
</reference>
<gene>
    <name evidence="2" type="ORF">G6N73_05825</name>
</gene>
<comment type="caution">
    <text evidence="2">The sequence shown here is derived from an EMBL/GenBank/DDBJ whole genome shotgun (WGS) entry which is preliminary data.</text>
</comment>
<feature type="compositionally biased region" description="Basic and acidic residues" evidence="1">
    <location>
        <begin position="16"/>
        <end position="34"/>
    </location>
</feature>
<protein>
    <submittedName>
        <fullName evidence="2">Uncharacterized protein</fullName>
    </submittedName>
</protein>
<evidence type="ECO:0000256" key="1">
    <source>
        <dbReference type="SAM" id="MobiDB-lite"/>
    </source>
</evidence>
<dbReference type="AlphaFoldDB" id="A0A6G4W8Q1"/>
<organism evidence="2 3">
    <name type="scientific">Allomesorhizobium camelthorni</name>
    <dbReference type="NCBI Taxonomy" id="475069"/>
    <lineage>
        <taxon>Bacteria</taxon>
        <taxon>Pseudomonadati</taxon>
        <taxon>Pseudomonadota</taxon>
        <taxon>Alphaproteobacteria</taxon>
        <taxon>Hyphomicrobiales</taxon>
        <taxon>Phyllobacteriaceae</taxon>
        <taxon>Allomesorhizobium</taxon>
    </lineage>
</organism>
<sequence length="74" mass="8243">MADRPRKKLPAPPDGEPVKRRDDRDSTTRSRVSEVQDPEISGDVEPGQRSNSVEPIVDKAGQIVSQKEPIDELH</sequence>